<dbReference type="Pfam" id="PF05258">
    <property type="entry name" value="DciA"/>
    <property type="match status" value="1"/>
</dbReference>
<proteinExistence type="predicted"/>
<dbReference type="GeneID" id="71060818"/>
<reference evidence="3" key="1">
    <citation type="submission" date="2019-07" db="EMBL/GenBank/DDBJ databases">
        <title>Bartonella kosoyii sp. nov. and Bartonella krasnovii sp. nov., two novel members of the Bartonella elizabethae complex sensu lato, isolated from black rats and wild desert rodent-fleas.</title>
        <authorList>
            <person name="Gutierrez R."/>
            <person name="Shalit T."/>
            <person name="Markus B."/>
            <person name="Yuan C."/>
            <person name="Nachum-Biala Y."/>
            <person name="Elad D."/>
            <person name="Harrus S."/>
        </authorList>
    </citation>
    <scope>NUCLEOTIDE SEQUENCE [LARGE SCALE GENOMIC DNA]</scope>
    <source>
        <strain evidence="3">OE 1-1</strain>
    </source>
</reference>
<dbReference type="EMBL" id="CP031844">
    <property type="protein sequence ID" value="QEE11704.1"/>
    <property type="molecule type" value="Genomic_DNA"/>
</dbReference>
<dbReference type="InterPro" id="IPR007922">
    <property type="entry name" value="DciA-like"/>
</dbReference>
<sequence>MRKQLKKHAFYSLSRTVLQILDPVLRKRTGLNVALIEHWPQIAGYDISKHTIPLKIIWKRRADQDEVFKPATLVIACEGFAALKLMHETKELLHRINGFFGYIAIDRIKIEQRSLSIFMKRVPIKLTLSETDKKCLEKMLEGIEDKSLRQSLYKLGCCIFLEKNNK</sequence>
<dbReference type="AlphaFoldDB" id="A0A5B9D126"/>
<evidence type="ECO:0000313" key="1">
    <source>
        <dbReference type="EMBL" id="QEE11704.1"/>
    </source>
</evidence>
<dbReference type="KEGG" id="barn:D1092_01435"/>
<dbReference type="EMBL" id="CP093033">
    <property type="protein sequence ID" value="UNF29463.1"/>
    <property type="molecule type" value="Genomic_DNA"/>
</dbReference>
<protein>
    <submittedName>
        <fullName evidence="1">DUF721 domain-containing protein</fullName>
    </submittedName>
    <submittedName>
        <fullName evidence="2">DciA family protein</fullName>
    </submittedName>
</protein>
<evidence type="ECO:0000313" key="3">
    <source>
        <dbReference type="Proteomes" id="UP000321311"/>
    </source>
</evidence>
<dbReference type="Proteomes" id="UP000829580">
    <property type="component" value="Chromosome"/>
</dbReference>
<organism evidence="1 3">
    <name type="scientific">Bartonella krasnovii</name>
    <dbReference type="NCBI Taxonomy" id="2267275"/>
    <lineage>
        <taxon>Bacteria</taxon>
        <taxon>Pseudomonadati</taxon>
        <taxon>Pseudomonadota</taxon>
        <taxon>Alphaproteobacteria</taxon>
        <taxon>Hyphomicrobiales</taxon>
        <taxon>Bartonellaceae</taxon>
        <taxon>Bartonella</taxon>
    </lineage>
</organism>
<name>A0A5B9D126_9HYPH</name>
<dbReference type="OrthoDB" id="7160947at2"/>
<dbReference type="Proteomes" id="UP000321311">
    <property type="component" value="Chromosome"/>
</dbReference>
<evidence type="ECO:0000313" key="4">
    <source>
        <dbReference type="Proteomes" id="UP000829580"/>
    </source>
</evidence>
<evidence type="ECO:0000313" key="2">
    <source>
        <dbReference type="EMBL" id="UNF29463.1"/>
    </source>
</evidence>
<reference evidence="2 4" key="3">
    <citation type="submission" date="2022-02" db="EMBL/GenBank/DDBJ databases">
        <title>Genomic structural plasticity of rodent-associated Bartonella in nature.</title>
        <authorList>
            <person name="Sousa K.C.M."/>
            <person name="Gutierrez R."/>
            <person name="Yahalomi D."/>
            <person name="Shalit T."/>
            <person name="Markus B."/>
            <person name="Nachum-Biala Y."/>
            <person name="Hawlena H."/>
            <person name="Marcos-Hadad E."/>
            <person name="Hazkani-Covo E."/>
            <person name="Neves H.R."/>
            <person name="Covo S."/>
            <person name="Harrus S."/>
        </authorList>
    </citation>
    <scope>NUCLEOTIDE SEQUENCE [LARGE SCALE GENOMIC DNA]</scope>
    <source>
        <strain evidence="2 4">B35_1_2</strain>
    </source>
</reference>
<dbReference type="RefSeq" id="WP_120121863.1">
    <property type="nucleotide sequence ID" value="NZ_CP031844.2"/>
</dbReference>
<dbReference type="PIRSF" id="PIRSF032064">
    <property type="entry name" value="UCP032064"/>
    <property type="match status" value="1"/>
</dbReference>
<dbReference type="InterPro" id="IPR010593">
    <property type="entry name" value="DUF1159"/>
</dbReference>
<gene>
    <name evidence="1" type="ORF">D1092_01435</name>
    <name evidence="2" type="ORF">MNL13_01405</name>
</gene>
<keyword evidence="4" id="KW-1185">Reference proteome</keyword>
<accession>A0A5B9D126</accession>
<reference evidence="1" key="2">
    <citation type="journal article" date="2020" name="Int. J. Syst. Evol. Microbiol.">
        <title>Bartonella kosoyi sp. nov. and Bartonella krasnovii sp. nov., two novel species closely related to the zoonotic Bartonella elizabethae, isolated from black rats and wild desert rodent-fleas.</title>
        <authorList>
            <person name="Gutierrez R."/>
            <person name="Shalit T."/>
            <person name="Markus B."/>
            <person name="Yuan C."/>
            <person name="Nachum-Biala Y."/>
            <person name="Elad D."/>
            <person name="Harrus S."/>
        </authorList>
    </citation>
    <scope>NUCLEOTIDE SEQUENCE</scope>
    <source>
        <strain evidence="1">OE 1-1</strain>
    </source>
</reference>